<evidence type="ECO:0008006" key="3">
    <source>
        <dbReference type="Google" id="ProtNLM"/>
    </source>
</evidence>
<dbReference type="EMBL" id="QSCI01000011">
    <property type="protein sequence ID" value="RGX96884.1"/>
    <property type="molecule type" value="Genomic_DNA"/>
</dbReference>
<reference evidence="1 2" key="1">
    <citation type="submission" date="2018-08" db="EMBL/GenBank/DDBJ databases">
        <title>A genome reference for cultivated species of the human gut microbiota.</title>
        <authorList>
            <person name="Zou Y."/>
            <person name="Xue W."/>
            <person name="Luo G."/>
        </authorList>
    </citation>
    <scope>NUCLEOTIDE SEQUENCE [LARGE SCALE GENOMIC DNA]</scope>
    <source>
        <strain evidence="1 2">OF03-3</strain>
    </source>
</reference>
<name>A0AA92UMN4_9BACT</name>
<protein>
    <recommendedName>
        <fullName evidence="3">Uracil-DNA glycosylase</fullName>
    </recommendedName>
</protein>
<dbReference type="AlphaFoldDB" id="A0AA92UMN4"/>
<organism evidence="1 2">
    <name type="scientific">Segatella copri</name>
    <dbReference type="NCBI Taxonomy" id="165179"/>
    <lineage>
        <taxon>Bacteria</taxon>
        <taxon>Pseudomonadati</taxon>
        <taxon>Bacteroidota</taxon>
        <taxon>Bacteroidia</taxon>
        <taxon>Bacteroidales</taxon>
        <taxon>Prevotellaceae</taxon>
        <taxon>Segatella</taxon>
    </lineage>
</organism>
<dbReference type="Proteomes" id="UP000285604">
    <property type="component" value="Unassembled WGS sequence"/>
</dbReference>
<proteinExistence type="predicted"/>
<evidence type="ECO:0000313" key="1">
    <source>
        <dbReference type="EMBL" id="RGX96884.1"/>
    </source>
</evidence>
<evidence type="ECO:0000313" key="2">
    <source>
        <dbReference type="Proteomes" id="UP000285604"/>
    </source>
</evidence>
<gene>
    <name evidence="1" type="ORF">DXA63_04330</name>
</gene>
<comment type="caution">
    <text evidence="1">The sequence shown here is derived from an EMBL/GenBank/DDBJ whole genome shotgun (WGS) entry which is preliminary data.</text>
</comment>
<accession>A0AA92UMN4</accession>
<sequence>EDNVSYTRFTDFCTCFFDKELTNKIEPKYNFWSHIAFVNYAQNFQPASTGNNFKESDFKAFKKYLEVLKPDIVIVWGCALGGDLEKYGFKKEAKFYGYNWVNEGIQFVNSYHPSYGGFKDNGRLEEALDKAFQEASKVTNG</sequence>
<feature type="non-terminal residue" evidence="1">
    <location>
        <position position="1"/>
    </location>
</feature>